<dbReference type="Pfam" id="PF13622">
    <property type="entry name" value="4HBT_3"/>
    <property type="match status" value="1"/>
</dbReference>
<dbReference type="InterPro" id="IPR025652">
    <property type="entry name" value="TesB_C"/>
</dbReference>
<dbReference type="PANTHER" id="PTHR11066">
    <property type="entry name" value="ACYL-COA THIOESTERASE"/>
    <property type="match status" value="1"/>
</dbReference>
<accession>A0ABP3T9M3</accession>
<feature type="domain" description="Acyl-CoA thioesterase 2 C-terminal" evidence="3">
    <location>
        <begin position="178"/>
        <end position="281"/>
    </location>
</feature>
<dbReference type="PANTHER" id="PTHR11066:SF34">
    <property type="entry name" value="ACYL-COENZYME A THIOESTERASE 8"/>
    <property type="match status" value="1"/>
</dbReference>
<sequence length="284" mass="31771">MFDINQLLANLRLEQLDDLLFRGASLPLPLPKVYGGQVLAQAMSAASRTVGSDRIAHSMHAYFLRPGDGNRPIIYDVDPIRDGNSFTTRRVVAKQGGKAIFNCAVSFHIPEQGVDHQMDMPEGIPDPESLPSTFHRVIRLSPSEPGGQQPFELPLEVVDIRRPEEGGAFVPVVAEPIQGYWFRFSGELDDQLSTHQTLLTYMTDKELMLTGLRVHGLSMLTPGIQVASLDHALWFHQPFRVDEWLYYHMDSPRSGHARHFSRGSIYTRKGVLVASCAQEGLVRL</sequence>
<dbReference type="InterPro" id="IPR042171">
    <property type="entry name" value="Acyl-CoA_hotdog"/>
</dbReference>
<evidence type="ECO:0000313" key="5">
    <source>
        <dbReference type="EMBL" id="GAA0684503.1"/>
    </source>
</evidence>
<dbReference type="InterPro" id="IPR049449">
    <property type="entry name" value="TesB_ACOT8-like_N"/>
</dbReference>
<dbReference type="Gene3D" id="2.40.160.210">
    <property type="entry name" value="Acyl-CoA thioesterase, double hotdog domain"/>
    <property type="match status" value="1"/>
</dbReference>
<evidence type="ECO:0000256" key="1">
    <source>
        <dbReference type="ARBA" id="ARBA00006538"/>
    </source>
</evidence>
<keyword evidence="2" id="KW-0378">Hydrolase</keyword>
<dbReference type="SUPFAM" id="SSF54637">
    <property type="entry name" value="Thioesterase/thiol ester dehydrase-isomerase"/>
    <property type="match status" value="2"/>
</dbReference>
<dbReference type="CDD" id="cd03445">
    <property type="entry name" value="Thioesterase_II_repeat2"/>
    <property type="match status" value="1"/>
</dbReference>
<dbReference type="Proteomes" id="UP001499915">
    <property type="component" value="Unassembled WGS sequence"/>
</dbReference>
<dbReference type="Pfam" id="PF02551">
    <property type="entry name" value="Acyl_CoA_thio"/>
    <property type="match status" value="1"/>
</dbReference>
<evidence type="ECO:0000259" key="4">
    <source>
        <dbReference type="Pfam" id="PF13622"/>
    </source>
</evidence>
<organism evidence="5 6">
    <name type="scientific">Marinobacterium maritimum</name>
    <dbReference type="NCBI Taxonomy" id="500162"/>
    <lineage>
        <taxon>Bacteria</taxon>
        <taxon>Pseudomonadati</taxon>
        <taxon>Pseudomonadota</taxon>
        <taxon>Gammaproteobacteria</taxon>
        <taxon>Oceanospirillales</taxon>
        <taxon>Oceanospirillaceae</taxon>
        <taxon>Marinobacterium</taxon>
    </lineage>
</organism>
<gene>
    <name evidence="5" type="primary">tesB</name>
    <name evidence="5" type="ORF">GCM10009104_07340</name>
</gene>
<evidence type="ECO:0000259" key="3">
    <source>
        <dbReference type="Pfam" id="PF02551"/>
    </source>
</evidence>
<dbReference type="CDD" id="cd03444">
    <property type="entry name" value="Thioesterase_II_repeat1"/>
    <property type="match status" value="1"/>
</dbReference>
<keyword evidence="6" id="KW-1185">Reference proteome</keyword>
<proteinExistence type="inferred from homology"/>
<dbReference type="InterPro" id="IPR003703">
    <property type="entry name" value="Acyl_CoA_thio"/>
</dbReference>
<dbReference type="EMBL" id="BAAAET010000001">
    <property type="protein sequence ID" value="GAA0684503.1"/>
    <property type="molecule type" value="Genomic_DNA"/>
</dbReference>
<name>A0ABP3T9M3_9GAMM</name>
<evidence type="ECO:0000313" key="6">
    <source>
        <dbReference type="Proteomes" id="UP001499915"/>
    </source>
</evidence>
<comment type="caution">
    <text evidence="5">The sequence shown here is derived from an EMBL/GenBank/DDBJ whole genome shotgun (WGS) entry which is preliminary data.</text>
</comment>
<feature type="domain" description="Acyl-CoA thioesterase-like N-terminal HotDog" evidence="4">
    <location>
        <begin position="32"/>
        <end position="108"/>
    </location>
</feature>
<dbReference type="InterPro" id="IPR029069">
    <property type="entry name" value="HotDog_dom_sf"/>
</dbReference>
<protein>
    <submittedName>
        <fullName evidence="5">Acyl-CoA thioesterase II</fullName>
    </submittedName>
</protein>
<comment type="similarity">
    <text evidence="1">Belongs to the C/M/P thioester hydrolase family.</text>
</comment>
<evidence type="ECO:0000256" key="2">
    <source>
        <dbReference type="ARBA" id="ARBA00022801"/>
    </source>
</evidence>
<dbReference type="RefSeq" id="WP_343802454.1">
    <property type="nucleotide sequence ID" value="NZ_BAAAET010000001.1"/>
</dbReference>
<reference evidence="6" key="1">
    <citation type="journal article" date="2019" name="Int. J. Syst. Evol. Microbiol.">
        <title>The Global Catalogue of Microorganisms (GCM) 10K type strain sequencing project: providing services to taxonomists for standard genome sequencing and annotation.</title>
        <authorList>
            <consortium name="The Broad Institute Genomics Platform"/>
            <consortium name="The Broad Institute Genome Sequencing Center for Infectious Disease"/>
            <person name="Wu L."/>
            <person name="Ma J."/>
        </authorList>
    </citation>
    <scope>NUCLEOTIDE SEQUENCE [LARGE SCALE GENOMIC DNA]</scope>
    <source>
        <strain evidence="6">JCM 15134</strain>
    </source>
</reference>